<sequence length="572" mass="66691">MSNHAYTNFLNQKNHFFEQKLRTTAAVEEYMGLTIKEGRKLDDYEANLIDYRFIAPNKTLIEQEFNDLFVSMEKKLNKQQENDELWAWAYFCCRALEIFYNAQDQKAKAQQFAAYCQQIKNRIDKKNIENRKAHESFLTHLRKKISAALQDLVETPAHLSLARNKIAYLNVCRLWLTFYRLTLSSGLRLARDTHVLEKLDKLVGHHIDAEKIIHNLELPNSIFRALSVGFFAARFILDSGALIKHTFFPSEEEKLRSRTERFLDELYKRHCNFLNDIVWSVVNGVTNYNTVFHIAAPVAGWITAGFLVFDVGMIMWRRFLAQREFQIKRDQYRQELEDIDKRLKKTDDKVEQKSLLDRHESVRAQLRELELKWEAANSKFLFNATAASLLVMGFSASLLFTPPGMVLASYALCTIAIGMYLSADAFGDYREKSLRLQEAVALAKQHRDDPFDMFYGEEYWADQLILDDRVRKMTQEFENARHDFIFAMVKNTVMPALIIGTFAICWQAALVMVAAYAVYELVNAYVRYRQQQAALPQPENGDEEQLLLSREEEKVDDLDLESMEDHRQCCFA</sequence>
<feature type="transmembrane region" description="Helical" evidence="2">
    <location>
        <begin position="407"/>
        <end position="427"/>
    </location>
</feature>
<dbReference type="EMBL" id="LNXT01000044">
    <property type="protein sequence ID" value="KTC68772.1"/>
    <property type="molecule type" value="Genomic_DNA"/>
</dbReference>
<reference evidence="4 6" key="2">
    <citation type="submission" date="2018-06" db="EMBL/GenBank/DDBJ databases">
        <authorList>
            <consortium name="Pathogen Informatics"/>
            <person name="Doyle S."/>
        </authorList>
    </citation>
    <scope>NUCLEOTIDE SEQUENCE [LARGE SCALE GENOMIC DNA]</scope>
    <source>
        <strain evidence="4 6">NCTC12437</strain>
    </source>
</reference>
<dbReference type="OrthoDB" id="5652260at2"/>
<keyword evidence="2" id="KW-1133">Transmembrane helix</keyword>
<accession>A0A378IDI2</accession>
<feature type="coiled-coil region" evidence="1">
    <location>
        <begin position="322"/>
        <end position="379"/>
    </location>
</feature>
<keyword evidence="2" id="KW-0812">Transmembrane</keyword>
<dbReference type="EMBL" id="UGNW01000001">
    <property type="protein sequence ID" value="STX33287.1"/>
    <property type="molecule type" value="Genomic_DNA"/>
</dbReference>
<feature type="transmembrane region" description="Helical" evidence="2">
    <location>
        <begin position="496"/>
        <end position="519"/>
    </location>
</feature>
<keyword evidence="5" id="KW-1185">Reference proteome</keyword>
<dbReference type="STRING" id="28083.Lbir_2305"/>
<feature type="transmembrane region" description="Helical" evidence="2">
    <location>
        <begin position="380"/>
        <end position="401"/>
    </location>
</feature>
<keyword evidence="1" id="KW-0175">Coiled coil</keyword>
<protein>
    <submittedName>
        <fullName evidence="4">Coiled-coil protein</fullName>
    </submittedName>
</protein>
<proteinExistence type="predicted"/>
<evidence type="ECO:0000313" key="4">
    <source>
        <dbReference type="EMBL" id="STX33287.1"/>
    </source>
</evidence>
<keyword evidence="2" id="KW-0472">Membrane</keyword>
<name>A0A378IDI2_9GAMM</name>
<evidence type="ECO:0000313" key="3">
    <source>
        <dbReference type="EMBL" id="KTC68772.1"/>
    </source>
</evidence>
<evidence type="ECO:0000313" key="5">
    <source>
        <dbReference type="Proteomes" id="UP000054735"/>
    </source>
</evidence>
<evidence type="ECO:0000313" key="6">
    <source>
        <dbReference type="Proteomes" id="UP000255066"/>
    </source>
</evidence>
<dbReference type="Proteomes" id="UP000054735">
    <property type="component" value="Unassembled WGS sequence"/>
</dbReference>
<reference evidence="3 5" key="1">
    <citation type="submission" date="2015-11" db="EMBL/GenBank/DDBJ databases">
        <title>Genomic analysis of 38 Legionella species identifies large and diverse effector repertoires.</title>
        <authorList>
            <person name="Burstein D."/>
            <person name="Amaro F."/>
            <person name="Zusman T."/>
            <person name="Lifshitz Z."/>
            <person name="Cohen O."/>
            <person name="Gilbert J.A."/>
            <person name="Pupko T."/>
            <person name="Shuman H.A."/>
            <person name="Segal G."/>
        </authorList>
    </citation>
    <scope>NUCLEOTIDE SEQUENCE [LARGE SCALE GENOMIC DNA]</scope>
    <source>
        <strain evidence="3 5">CDC#1407-AL-14</strain>
    </source>
</reference>
<organism evidence="4 6">
    <name type="scientific">Legionella birminghamensis</name>
    <dbReference type="NCBI Taxonomy" id="28083"/>
    <lineage>
        <taxon>Bacteria</taxon>
        <taxon>Pseudomonadati</taxon>
        <taxon>Pseudomonadota</taxon>
        <taxon>Gammaproteobacteria</taxon>
        <taxon>Legionellales</taxon>
        <taxon>Legionellaceae</taxon>
        <taxon>Legionella</taxon>
    </lineage>
</organism>
<dbReference type="RefSeq" id="WP_058524317.1">
    <property type="nucleotide sequence ID" value="NZ_CAAAHV010000020.1"/>
</dbReference>
<dbReference type="AlphaFoldDB" id="A0A378IDI2"/>
<gene>
    <name evidence="3" type="ORF">Lbir_2305</name>
    <name evidence="4" type="ORF">NCTC12437_03109</name>
</gene>
<evidence type="ECO:0000256" key="1">
    <source>
        <dbReference type="SAM" id="Coils"/>
    </source>
</evidence>
<feature type="transmembrane region" description="Helical" evidence="2">
    <location>
        <begin position="294"/>
        <end position="316"/>
    </location>
</feature>
<evidence type="ECO:0000256" key="2">
    <source>
        <dbReference type="SAM" id="Phobius"/>
    </source>
</evidence>
<dbReference type="Proteomes" id="UP000255066">
    <property type="component" value="Unassembled WGS sequence"/>
</dbReference>